<proteinExistence type="inferred from homology"/>
<name>A0AAD4P3W4_PERFH</name>
<comment type="caution">
    <text evidence="3">The sequence shown here is derived from an EMBL/GenBank/DDBJ whole genome shotgun (WGS) entry which is preliminary data.</text>
</comment>
<dbReference type="GO" id="GO:0080043">
    <property type="term" value="F:quercetin 3-O-glucosyltransferase activity"/>
    <property type="evidence" value="ECO:0007669"/>
    <property type="project" value="TreeGrafter"/>
</dbReference>
<dbReference type="Proteomes" id="UP001190926">
    <property type="component" value="Unassembled WGS sequence"/>
</dbReference>
<dbReference type="GO" id="GO:0080044">
    <property type="term" value="F:quercetin 7-O-glucosyltransferase activity"/>
    <property type="evidence" value="ECO:0007669"/>
    <property type="project" value="TreeGrafter"/>
</dbReference>
<keyword evidence="2" id="KW-0808">Transferase</keyword>
<evidence type="ECO:0000313" key="3">
    <source>
        <dbReference type="EMBL" id="KAH6825266.1"/>
    </source>
</evidence>
<keyword evidence="4" id="KW-1185">Reference proteome</keyword>
<dbReference type="PANTHER" id="PTHR11926">
    <property type="entry name" value="GLUCOSYL/GLUCURONOSYL TRANSFERASES"/>
    <property type="match status" value="1"/>
</dbReference>
<evidence type="ECO:0000313" key="4">
    <source>
        <dbReference type="Proteomes" id="UP001190926"/>
    </source>
</evidence>
<dbReference type="InterPro" id="IPR002213">
    <property type="entry name" value="UDP_glucos_trans"/>
</dbReference>
<reference evidence="3 4" key="1">
    <citation type="journal article" date="2021" name="Nat. Commun.">
        <title>Incipient diploidization of the medicinal plant Perilla within 10,000 years.</title>
        <authorList>
            <person name="Zhang Y."/>
            <person name="Shen Q."/>
            <person name="Leng L."/>
            <person name="Zhang D."/>
            <person name="Chen S."/>
            <person name="Shi Y."/>
            <person name="Ning Z."/>
            <person name="Chen S."/>
        </authorList>
    </citation>
    <scope>NUCLEOTIDE SEQUENCE [LARGE SCALE GENOMIC DNA]</scope>
    <source>
        <strain evidence="4">cv. PC099</strain>
    </source>
</reference>
<dbReference type="Gene3D" id="3.40.50.2000">
    <property type="entry name" value="Glycogen Phosphorylase B"/>
    <property type="match status" value="2"/>
</dbReference>
<evidence type="ECO:0000256" key="2">
    <source>
        <dbReference type="ARBA" id="ARBA00022679"/>
    </source>
</evidence>
<dbReference type="CDD" id="cd03784">
    <property type="entry name" value="GT1_Gtf-like"/>
    <property type="match status" value="1"/>
</dbReference>
<evidence type="ECO:0008006" key="5">
    <source>
        <dbReference type="Google" id="ProtNLM"/>
    </source>
</evidence>
<dbReference type="Pfam" id="PF00201">
    <property type="entry name" value="UDPGT"/>
    <property type="match status" value="1"/>
</dbReference>
<dbReference type="SUPFAM" id="SSF53756">
    <property type="entry name" value="UDP-Glycosyltransferase/glycogen phosphorylase"/>
    <property type="match status" value="1"/>
</dbReference>
<protein>
    <recommendedName>
        <fullName evidence="5">Glycosyltransferase</fullName>
    </recommendedName>
</protein>
<evidence type="ECO:0000256" key="1">
    <source>
        <dbReference type="ARBA" id="ARBA00009995"/>
    </source>
</evidence>
<dbReference type="PANTHER" id="PTHR11926:SF774">
    <property type="entry name" value="UDP-GLYCOSYLTRANSFERASE 85A1-RELATED"/>
    <property type="match status" value="1"/>
</dbReference>
<organism evidence="3 4">
    <name type="scientific">Perilla frutescens var. hirtella</name>
    <name type="common">Perilla citriodora</name>
    <name type="synonym">Perilla setoyensis</name>
    <dbReference type="NCBI Taxonomy" id="608512"/>
    <lineage>
        <taxon>Eukaryota</taxon>
        <taxon>Viridiplantae</taxon>
        <taxon>Streptophyta</taxon>
        <taxon>Embryophyta</taxon>
        <taxon>Tracheophyta</taxon>
        <taxon>Spermatophyta</taxon>
        <taxon>Magnoliopsida</taxon>
        <taxon>eudicotyledons</taxon>
        <taxon>Gunneridae</taxon>
        <taxon>Pentapetalae</taxon>
        <taxon>asterids</taxon>
        <taxon>lamiids</taxon>
        <taxon>Lamiales</taxon>
        <taxon>Lamiaceae</taxon>
        <taxon>Nepetoideae</taxon>
        <taxon>Elsholtzieae</taxon>
        <taxon>Perilla</taxon>
    </lineage>
</organism>
<accession>A0AAD4P3W4</accession>
<gene>
    <name evidence="3" type="ORF">C2S53_002358</name>
</gene>
<dbReference type="AlphaFoldDB" id="A0AAD4P3W4"/>
<dbReference type="FunFam" id="3.40.50.2000:FF:000056">
    <property type="entry name" value="Glycosyltransferase"/>
    <property type="match status" value="1"/>
</dbReference>
<dbReference type="EMBL" id="SDAM02000176">
    <property type="protein sequence ID" value="KAH6825266.1"/>
    <property type="molecule type" value="Genomic_DNA"/>
</dbReference>
<comment type="similarity">
    <text evidence="1">Belongs to the UDP-glycosyltransferase family.</text>
</comment>
<sequence length="491" mass="54989">MASNKPHAIMVCFHLQGHIIPFVNLALKLASKGFTITFAHLEFVHQHIAANSQQTDIFAAARSSGLDIRYTTFSDGLDYDRSANFIRWLEFCLDGLPDRVDQLVANILQSDSCSNYFLIADTMCVWPKKIAQKYGLVNVSFWTEPALSFSLYYHLELLREKGHVPVNGRREIVDYVPGIESINTKDFMSYLHDTELQLLHKFIFRAFDAVKSADFILCNTVQELEADTISALHQKQPFYAIGPLFHAKNSVATSLMPEANCADWLNSKPPGSVLYVSFGSLARPERDVIRAIAGGLLLSGVNFIWVIRPGMVESGDLPEGFEDGTRERGLVVAWCNQIEVLQNPVIGAHLTHCGWNSVVESIWGGVPMICYPFFAGHITNRKLVVDDLRVGINLSETKEVAEEKEEEEEVVRSGKRWNNLCDGGSMSKEEVAEKIEAVMSGKRGQELRQEIQKVRTTFQNAIAADGSSEHNFNGFIQDVSQEIVRRCHSST</sequence>